<feature type="active site" evidence="7">
    <location>
        <position position="111"/>
    </location>
</feature>
<keyword evidence="8" id="KW-0732">Signal</keyword>
<dbReference type="InterPro" id="IPR029063">
    <property type="entry name" value="SAM-dependent_MTases_sf"/>
</dbReference>
<dbReference type="EC" id="2.1.1.77" evidence="7"/>
<comment type="function">
    <text evidence="7">Catalyzes the methyl esterification of L-isoaspartyl residues in peptides and proteins that result from spontaneous decomposition of normal L-aspartyl and L-asparaginyl residues. It plays a role in the repair and/or degradation of damaged proteins.</text>
</comment>
<evidence type="ECO:0000256" key="2">
    <source>
        <dbReference type="ARBA" id="ARBA00005369"/>
    </source>
</evidence>
<evidence type="ECO:0000256" key="8">
    <source>
        <dbReference type="SAM" id="SignalP"/>
    </source>
</evidence>
<protein>
    <recommendedName>
        <fullName evidence="7">Protein-L-isoaspartate O-methyltransferase</fullName>
        <ecNumber evidence="7">2.1.1.77</ecNumber>
    </recommendedName>
    <alternativeName>
        <fullName evidence="7">L-isoaspartyl protein carboxyl methyltransferase</fullName>
    </alternativeName>
    <alternativeName>
        <fullName evidence="7">Protein L-isoaspartyl methyltransferase</fullName>
    </alternativeName>
    <alternativeName>
        <fullName evidence="7">Protein-beta-aspartate methyltransferase</fullName>
        <shortName evidence="7">PIMT</shortName>
    </alternativeName>
</protein>
<evidence type="ECO:0000313" key="9">
    <source>
        <dbReference type="EMBL" id="MFC3284519.1"/>
    </source>
</evidence>
<accession>A0ABV7LQB8</accession>
<dbReference type="HAMAP" id="MF_00090">
    <property type="entry name" value="PIMT"/>
    <property type="match status" value="1"/>
</dbReference>
<keyword evidence="5 7" id="KW-0808">Transferase</keyword>
<keyword evidence="3 7" id="KW-0963">Cytoplasm</keyword>
<comment type="caution">
    <text evidence="9">The sequence shown here is derived from an EMBL/GenBank/DDBJ whole genome shotgun (WGS) entry which is preliminary data.</text>
</comment>
<dbReference type="Pfam" id="PF01135">
    <property type="entry name" value="PCMT"/>
    <property type="match status" value="1"/>
</dbReference>
<gene>
    <name evidence="7" type="primary">pcm</name>
    <name evidence="9" type="ORF">ACFOEV_12985</name>
</gene>
<dbReference type="CDD" id="cd02440">
    <property type="entry name" value="AdoMet_MTases"/>
    <property type="match status" value="1"/>
</dbReference>
<feature type="chain" id="PRO_5045180125" description="Protein-L-isoaspartate O-methyltransferase" evidence="8">
    <location>
        <begin position="28"/>
        <end position="261"/>
    </location>
</feature>
<dbReference type="InterPro" id="IPR000682">
    <property type="entry name" value="PCMT"/>
</dbReference>
<comment type="similarity">
    <text evidence="2 7">Belongs to the methyltransferase superfamily. L-isoaspartyl/D-aspartyl protein methyltransferase family.</text>
</comment>
<sequence length="261" mass="28243">MTQADPATDWFRAVLLAAALVGAPAAAQDVKVLLDAARDGTTAQRPAFEGDEFEGLRAEMVRDQIEARDVSDDAVLEALRRVPRHRFAPMVDPESAYQDSPQPIGHGQTISQPYMVGFMTERLALEPDDRVLEVGTGSGYQAAILAELVDEVVTIEIIAELAESAAKRLEQMGYTNITVLHGDGYYGHEARAPFDAIVVTAAANHTPPPLVAQLRPGGHMVIPVAQMGWVQNLLLVEKNADDEVSTRNLASVRFVPLTGDH</sequence>
<dbReference type="NCBIfam" id="NF001453">
    <property type="entry name" value="PRK00312.1"/>
    <property type="match status" value="1"/>
</dbReference>
<organism evidence="9 10">
    <name type="scientific">Litchfieldella rifensis</name>
    <dbReference type="NCBI Taxonomy" id="762643"/>
    <lineage>
        <taxon>Bacteria</taxon>
        <taxon>Pseudomonadati</taxon>
        <taxon>Pseudomonadota</taxon>
        <taxon>Gammaproteobacteria</taxon>
        <taxon>Oceanospirillales</taxon>
        <taxon>Halomonadaceae</taxon>
        <taxon>Litchfieldella</taxon>
    </lineage>
</organism>
<evidence type="ECO:0000256" key="1">
    <source>
        <dbReference type="ARBA" id="ARBA00004496"/>
    </source>
</evidence>
<keyword evidence="4 7" id="KW-0489">Methyltransferase</keyword>
<feature type="signal peptide" evidence="8">
    <location>
        <begin position="1"/>
        <end position="27"/>
    </location>
</feature>
<reference evidence="10" key="1">
    <citation type="journal article" date="2019" name="Int. J. Syst. Evol. Microbiol.">
        <title>The Global Catalogue of Microorganisms (GCM) 10K type strain sequencing project: providing services to taxonomists for standard genome sequencing and annotation.</title>
        <authorList>
            <consortium name="The Broad Institute Genomics Platform"/>
            <consortium name="The Broad Institute Genome Sequencing Center for Infectious Disease"/>
            <person name="Wu L."/>
            <person name="Ma J."/>
        </authorList>
    </citation>
    <scope>NUCLEOTIDE SEQUENCE [LARGE SCALE GENOMIC DNA]</scope>
    <source>
        <strain evidence="10">CECT 7698</strain>
    </source>
</reference>
<comment type="catalytic activity">
    <reaction evidence="7">
        <text>[protein]-L-isoaspartate + S-adenosyl-L-methionine = [protein]-L-isoaspartate alpha-methyl ester + S-adenosyl-L-homocysteine</text>
        <dbReference type="Rhea" id="RHEA:12705"/>
        <dbReference type="Rhea" id="RHEA-COMP:12143"/>
        <dbReference type="Rhea" id="RHEA-COMP:12144"/>
        <dbReference type="ChEBI" id="CHEBI:57856"/>
        <dbReference type="ChEBI" id="CHEBI:59789"/>
        <dbReference type="ChEBI" id="CHEBI:90596"/>
        <dbReference type="ChEBI" id="CHEBI:90598"/>
        <dbReference type="EC" id="2.1.1.77"/>
    </reaction>
</comment>
<evidence type="ECO:0000256" key="6">
    <source>
        <dbReference type="ARBA" id="ARBA00022691"/>
    </source>
</evidence>
<proteinExistence type="inferred from homology"/>
<evidence type="ECO:0000256" key="5">
    <source>
        <dbReference type="ARBA" id="ARBA00022679"/>
    </source>
</evidence>
<name>A0ABV7LQB8_9GAMM</name>
<dbReference type="Proteomes" id="UP001595579">
    <property type="component" value="Unassembled WGS sequence"/>
</dbReference>
<dbReference type="EMBL" id="JBHRUG010000027">
    <property type="protein sequence ID" value="MFC3284519.1"/>
    <property type="molecule type" value="Genomic_DNA"/>
</dbReference>
<dbReference type="PANTHER" id="PTHR11579:SF0">
    <property type="entry name" value="PROTEIN-L-ISOASPARTATE(D-ASPARTATE) O-METHYLTRANSFERASE"/>
    <property type="match status" value="1"/>
</dbReference>
<dbReference type="GO" id="GO:0004719">
    <property type="term" value="F:protein-L-isoaspartate (D-aspartate) O-methyltransferase activity"/>
    <property type="evidence" value="ECO:0007669"/>
    <property type="project" value="UniProtKB-EC"/>
</dbReference>
<dbReference type="RefSeq" id="WP_386774578.1">
    <property type="nucleotide sequence ID" value="NZ_JBHRUG010000027.1"/>
</dbReference>
<evidence type="ECO:0000313" key="10">
    <source>
        <dbReference type="Proteomes" id="UP001595579"/>
    </source>
</evidence>
<dbReference type="PANTHER" id="PTHR11579">
    <property type="entry name" value="PROTEIN-L-ISOASPARTATE O-METHYLTRANSFERASE"/>
    <property type="match status" value="1"/>
</dbReference>
<keyword evidence="10" id="KW-1185">Reference proteome</keyword>
<evidence type="ECO:0000256" key="3">
    <source>
        <dbReference type="ARBA" id="ARBA00022490"/>
    </source>
</evidence>
<evidence type="ECO:0000256" key="7">
    <source>
        <dbReference type="HAMAP-Rule" id="MF_00090"/>
    </source>
</evidence>
<dbReference type="GO" id="GO:0032259">
    <property type="term" value="P:methylation"/>
    <property type="evidence" value="ECO:0007669"/>
    <property type="project" value="UniProtKB-KW"/>
</dbReference>
<dbReference type="SUPFAM" id="SSF53335">
    <property type="entry name" value="S-adenosyl-L-methionine-dependent methyltransferases"/>
    <property type="match status" value="1"/>
</dbReference>
<evidence type="ECO:0000256" key="4">
    <source>
        <dbReference type="ARBA" id="ARBA00022603"/>
    </source>
</evidence>
<dbReference type="NCBIfam" id="TIGR00080">
    <property type="entry name" value="pimt"/>
    <property type="match status" value="1"/>
</dbReference>
<comment type="subcellular location">
    <subcellularLocation>
        <location evidence="1 7">Cytoplasm</location>
    </subcellularLocation>
</comment>
<keyword evidence="6 7" id="KW-0949">S-adenosyl-L-methionine</keyword>
<dbReference type="Gene3D" id="3.40.50.150">
    <property type="entry name" value="Vaccinia Virus protein VP39"/>
    <property type="match status" value="1"/>
</dbReference>